<accession>A0A7X6AWJ7</accession>
<reference evidence="3 4" key="1">
    <citation type="submission" date="2020-02" db="EMBL/GenBank/DDBJ databases">
        <title>Streptomyces malaysiensis DSM14702 (JHCC583434, PFL_A843) Genome sequencing and assembly.</title>
        <authorList>
            <person name="Samborskyy M."/>
        </authorList>
    </citation>
    <scope>NUCLEOTIDE SEQUENCE [LARGE SCALE GENOMIC DNA]</scope>
    <source>
        <strain evidence="3 4">DSM 14702</strain>
    </source>
</reference>
<dbReference type="AlphaFoldDB" id="A0A7X6AWJ7"/>
<evidence type="ECO:0000256" key="1">
    <source>
        <dbReference type="ARBA" id="ARBA00022527"/>
    </source>
</evidence>
<comment type="caution">
    <text evidence="3">The sequence shown here is derived from an EMBL/GenBank/DDBJ whole genome shotgun (WGS) entry which is preliminary data.</text>
</comment>
<sequence length="162" mass="16989">MLEEVPKARRRVVELAKFLSLSLDEAATGDLALLAGELIANAIVHTGAPCTVCVTASGSRVQVEVTDVDRGDLSPRRADLDDETGRGLFLINALASDWGTRLDRAGKITWFTLGPERALADGLALAPIRTTPPCCGAGEVDLPGKAQYGQGPSDGSKLTTFA</sequence>
<organism evidence="3 4">
    <name type="scientific">Streptomyces malaysiensis</name>
    <dbReference type="NCBI Taxonomy" id="92644"/>
    <lineage>
        <taxon>Bacteria</taxon>
        <taxon>Bacillati</taxon>
        <taxon>Actinomycetota</taxon>
        <taxon>Actinomycetes</taxon>
        <taxon>Kitasatosporales</taxon>
        <taxon>Streptomycetaceae</taxon>
        <taxon>Streptomyces</taxon>
        <taxon>Streptomyces violaceusniger group</taxon>
    </lineage>
</organism>
<keyword evidence="1" id="KW-0418">Kinase</keyword>
<dbReference type="InterPro" id="IPR050267">
    <property type="entry name" value="Anti-sigma-factor_SerPK"/>
</dbReference>
<keyword evidence="1" id="KW-0808">Transferase</keyword>
<name>A0A7X6AWJ7_STRMQ</name>
<dbReference type="PANTHER" id="PTHR35526:SF3">
    <property type="entry name" value="ANTI-SIGMA-F FACTOR RSBW"/>
    <property type="match status" value="1"/>
</dbReference>
<evidence type="ECO:0000313" key="3">
    <source>
        <dbReference type="EMBL" id="NIY65499.1"/>
    </source>
</evidence>
<keyword evidence="1" id="KW-0723">Serine/threonine-protein kinase</keyword>
<proteinExistence type="predicted"/>
<dbReference type="PANTHER" id="PTHR35526">
    <property type="entry name" value="ANTI-SIGMA-F FACTOR RSBW-RELATED"/>
    <property type="match status" value="1"/>
</dbReference>
<dbReference type="SUPFAM" id="SSF55874">
    <property type="entry name" value="ATPase domain of HSP90 chaperone/DNA topoisomerase II/histidine kinase"/>
    <property type="match status" value="1"/>
</dbReference>
<feature type="domain" description="Histidine kinase/HSP90-like ATPase" evidence="2">
    <location>
        <begin position="2"/>
        <end position="112"/>
    </location>
</feature>
<dbReference type="CDD" id="cd16936">
    <property type="entry name" value="HATPase_RsbW-like"/>
    <property type="match status" value="1"/>
</dbReference>
<dbReference type="InterPro" id="IPR003594">
    <property type="entry name" value="HATPase_dom"/>
</dbReference>
<protein>
    <recommendedName>
        <fullName evidence="2">Histidine kinase/HSP90-like ATPase domain-containing protein</fullName>
    </recommendedName>
</protein>
<dbReference type="EMBL" id="JAALLH010000001">
    <property type="protein sequence ID" value="NIY65499.1"/>
    <property type="molecule type" value="Genomic_DNA"/>
</dbReference>
<dbReference type="Pfam" id="PF13581">
    <property type="entry name" value="HATPase_c_2"/>
    <property type="match status" value="1"/>
</dbReference>
<evidence type="ECO:0000313" key="4">
    <source>
        <dbReference type="Proteomes" id="UP000536624"/>
    </source>
</evidence>
<dbReference type="Proteomes" id="UP000536624">
    <property type="component" value="Unassembled WGS sequence"/>
</dbReference>
<dbReference type="Gene3D" id="3.30.565.10">
    <property type="entry name" value="Histidine kinase-like ATPase, C-terminal domain"/>
    <property type="match status" value="1"/>
</dbReference>
<gene>
    <name evidence="3" type="ORF">SMALB_3495</name>
</gene>
<dbReference type="InterPro" id="IPR036890">
    <property type="entry name" value="HATPase_C_sf"/>
</dbReference>
<evidence type="ECO:0000259" key="2">
    <source>
        <dbReference type="Pfam" id="PF13581"/>
    </source>
</evidence>
<dbReference type="GO" id="GO:0004674">
    <property type="term" value="F:protein serine/threonine kinase activity"/>
    <property type="evidence" value="ECO:0007669"/>
    <property type="project" value="UniProtKB-KW"/>
</dbReference>